<dbReference type="Proteomes" id="UP000799291">
    <property type="component" value="Unassembled WGS sequence"/>
</dbReference>
<organism evidence="1 2">
    <name type="scientific">Lentithecium fluviatile CBS 122367</name>
    <dbReference type="NCBI Taxonomy" id="1168545"/>
    <lineage>
        <taxon>Eukaryota</taxon>
        <taxon>Fungi</taxon>
        <taxon>Dikarya</taxon>
        <taxon>Ascomycota</taxon>
        <taxon>Pezizomycotina</taxon>
        <taxon>Dothideomycetes</taxon>
        <taxon>Pleosporomycetidae</taxon>
        <taxon>Pleosporales</taxon>
        <taxon>Massarineae</taxon>
        <taxon>Lentitheciaceae</taxon>
        <taxon>Lentithecium</taxon>
    </lineage>
</organism>
<gene>
    <name evidence="1" type="ORF">K458DRAFT_149940</name>
</gene>
<name>A0A6G1JDJ5_9PLEO</name>
<protein>
    <submittedName>
        <fullName evidence="1">Uncharacterized protein</fullName>
    </submittedName>
</protein>
<reference evidence="1" key="1">
    <citation type="journal article" date="2020" name="Stud. Mycol.">
        <title>101 Dothideomycetes genomes: a test case for predicting lifestyles and emergence of pathogens.</title>
        <authorList>
            <person name="Haridas S."/>
            <person name="Albert R."/>
            <person name="Binder M."/>
            <person name="Bloem J."/>
            <person name="Labutti K."/>
            <person name="Salamov A."/>
            <person name="Andreopoulos B."/>
            <person name="Baker S."/>
            <person name="Barry K."/>
            <person name="Bills G."/>
            <person name="Bluhm B."/>
            <person name="Cannon C."/>
            <person name="Castanera R."/>
            <person name="Culley D."/>
            <person name="Daum C."/>
            <person name="Ezra D."/>
            <person name="Gonzalez J."/>
            <person name="Henrissat B."/>
            <person name="Kuo A."/>
            <person name="Liang C."/>
            <person name="Lipzen A."/>
            <person name="Lutzoni F."/>
            <person name="Magnuson J."/>
            <person name="Mondo S."/>
            <person name="Nolan M."/>
            <person name="Ohm R."/>
            <person name="Pangilinan J."/>
            <person name="Park H.-J."/>
            <person name="Ramirez L."/>
            <person name="Alfaro M."/>
            <person name="Sun H."/>
            <person name="Tritt A."/>
            <person name="Yoshinaga Y."/>
            <person name="Zwiers L.-H."/>
            <person name="Turgeon B."/>
            <person name="Goodwin S."/>
            <person name="Spatafora J."/>
            <person name="Crous P."/>
            <person name="Grigoriev I."/>
        </authorList>
    </citation>
    <scope>NUCLEOTIDE SEQUENCE</scope>
    <source>
        <strain evidence="1">CBS 122367</strain>
    </source>
</reference>
<proteinExistence type="predicted"/>
<keyword evidence="2" id="KW-1185">Reference proteome</keyword>
<evidence type="ECO:0000313" key="2">
    <source>
        <dbReference type="Proteomes" id="UP000799291"/>
    </source>
</evidence>
<evidence type="ECO:0000313" key="1">
    <source>
        <dbReference type="EMBL" id="KAF2688612.1"/>
    </source>
</evidence>
<dbReference type="AlphaFoldDB" id="A0A6G1JDJ5"/>
<sequence>MISGSPSTTGLLCSCHHQFCGKLLRAHCILSLREIDSAASRILLAFSHGLRVHSTTDISRSYSPGFLDLA</sequence>
<dbReference type="EMBL" id="MU005573">
    <property type="protein sequence ID" value="KAF2688612.1"/>
    <property type="molecule type" value="Genomic_DNA"/>
</dbReference>
<accession>A0A6G1JDJ5</accession>